<dbReference type="AlphaFoldDB" id="A0A2A2H1M7"/>
<dbReference type="Gene3D" id="2.160.20.10">
    <property type="entry name" value="Single-stranded right-handed beta-helix, Pectin lyase-like"/>
    <property type="match status" value="1"/>
</dbReference>
<dbReference type="SMART" id="SM00710">
    <property type="entry name" value="PbH1"/>
    <property type="match status" value="6"/>
</dbReference>
<dbReference type="InterPro" id="IPR011050">
    <property type="entry name" value="Pectin_lyase_fold/virulence"/>
</dbReference>
<dbReference type="SUPFAM" id="SSF51126">
    <property type="entry name" value="Pectin lyase-like"/>
    <property type="match status" value="1"/>
</dbReference>
<evidence type="ECO:0000313" key="2">
    <source>
        <dbReference type="EMBL" id="PAV03282.1"/>
    </source>
</evidence>
<dbReference type="InterPro" id="IPR012334">
    <property type="entry name" value="Pectin_lyas_fold"/>
</dbReference>
<accession>A0A2A2H1M7</accession>
<reference evidence="2 3" key="1">
    <citation type="journal article" date="2017" name="BMC Genomics">
        <title>Genomic analysis of methanogenic archaea reveals a shift towards energy conservation.</title>
        <authorList>
            <person name="Gilmore S.P."/>
            <person name="Henske J.K."/>
            <person name="Sexton J.A."/>
            <person name="Solomon K.V."/>
            <person name="Seppala S."/>
            <person name="Yoo J.I."/>
            <person name="Huyett L.M."/>
            <person name="Pressman A."/>
            <person name="Cogan J.Z."/>
            <person name="Kivenson V."/>
            <person name="Peng X."/>
            <person name="Tan Y."/>
            <person name="Valentine D.L."/>
            <person name="O'Malley M.A."/>
        </authorList>
    </citation>
    <scope>NUCLEOTIDE SEQUENCE [LARGE SCALE GENOMIC DNA]</scope>
    <source>
        <strain evidence="2 3">M.o.H.</strain>
    </source>
</reference>
<dbReference type="EMBL" id="LMVM01000039">
    <property type="protein sequence ID" value="PAV03282.1"/>
    <property type="molecule type" value="Genomic_DNA"/>
</dbReference>
<protein>
    <recommendedName>
        <fullName evidence="1">Right handed beta helix domain-containing protein</fullName>
    </recommendedName>
</protein>
<organism evidence="2 3">
    <name type="scientific">Methanobacterium bryantii</name>
    <dbReference type="NCBI Taxonomy" id="2161"/>
    <lineage>
        <taxon>Archaea</taxon>
        <taxon>Methanobacteriati</taxon>
        <taxon>Methanobacteriota</taxon>
        <taxon>Methanomada group</taxon>
        <taxon>Methanobacteria</taxon>
        <taxon>Methanobacteriales</taxon>
        <taxon>Methanobacteriaceae</taxon>
        <taxon>Methanobacterium</taxon>
    </lineage>
</organism>
<feature type="domain" description="Right handed beta helix" evidence="1">
    <location>
        <begin position="67"/>
        <end position="216"/>
    </location>
</feature>
<dbReference type="InterPro" id="IPR006626">
    <property type="entry name" value="PbH1"/>
</dbReference>
<name>A0A2A2H1M7_METBR</name>
<dbReference type="RefSeq" id="WP_048081413.1">
    <property type="nucleotide sequence ID" value="NZ_LMVM01000039.1"/>
</dbReference>
<comment type="caution">
    <text evidence="2">The sequence shown here is derived from an EMBL/GenBank/DDBJ whole genome shotgun (WGS) entry which is preliminary data.</text>
</comment>
<dbReference type="Proteomes" id="UP000217784">
    <property type="component" value="Unassembled WGS sequence"/>
</dbReference>
<evidence type="ECO:0000259" key="1">
    <source>
        <dbReference type="Pfam" id="PF13229"/>
    </source>
</evidence>
<sequence length="296" mass="31265">MKMKKLGIVVFLVAVSLAMGSASATDVTSSMTNTQIQNAIDTDTSGTINFAPGTYTGVYLTTTKSLNFVGNGAVLVGDGSHNVLTISSTTGTNITGFVVNVNGLKNGITGQYVYNCRIENNTIRNGGDAINIYKQYGSLTINNNTINNMSTSYGDGISLVNCLNAETSTSTTVTNNVIDDTDYGIFLGGYFKGTVTGNTLTNIGATGMNITGKNAATTGNLYANITNNDITSNGIGISMENPDVVYLNLTGNTVSSGSDSLHKGYYYYRDPSIQLINDPDDNDYNNVWDPLTSNGH</sequence>
<evidence type="ECO:0000313" key="3">
    <source>
        <dbReference type="Proteomes" id="UP000217784"/>
    </source>
</evidence>
<gene>
    <name evidence="2" type="ORF">ASJ80_04580</name>
</gene>
<dbReference type="Pfam" id="PF13229">
    <property type="entry name" value="Beta_helix"/>
    <property type="match status" value="1"/>
</dbReference>
<proteinExistence type="predicted"/>
<keyword evidence="3" id="KW-1185">Reference proteome</keyword>
<dbReference type="InterPro" id="IPR039448">
    <property type="entry name" value="Beta_helix"/>
</dbReference>
<dbReference type="OrthoDB" id="69432at2157"/>